<dbReference type="EMBL" id="CP120374">
    <property type="protein sequence ID" value="WEX91035.1"/>
    <property type="molecule type" value="Genomic_DNA"/>
</dbReference>
<dbReference type="InterPro" id="IPR051807">
    <property type="entry name" value="Sec-metab_biosynth-assoc"/>
</dbReference>
<dbReference type="Proteomes" id="UP001229355">
    <property type="component" value="Chromosome 2"/>
</dbReference>
<reference evidence="3 4" key="1">
    <citation type="submission" date="2023-03" db="EMBL/GenBank/DDBJ databases">
        <authorList>
            <person name="Kaur S."/>
            <person name="Espinosa-Saiz D."/>
            <person name="Velazquez E."/>
            <person name="Menendez E."/>
            <person name="diCenzo G.C."/>
        </authorList>
    </citation>
    <scope>NUCLEOTIDE SEQUENCE [LARGE SCALE GENOMIC DNA]</scope>
    <source>
        <strain evidence="3 4">LMG 24692</strain>
    </source>
</reference>
<dbReference type="Gene3D" id="3.30.70.1060">
    <property type="entry name" value="Dimeric alpha+beta barrel"/>
    <property type="match status" value="1"/>
</dbReference>
<sequence length="99" mass="11461">MPYVIMFHDDPGVLERKRELRAVHIDYVKSNAPRIIASGGLFPDDDDFPSGGLIILDSDERQDAVDYIENDPFFLNGIFTKYTIDRWRKFIFDHQPVSA</sequence>
<dbReference type="Pfam" id="PF03795">
    <property type="entry name" value="YCII"/>
    <property type="match status" value="1"/>
</dbReference>
<dbReference type="PANTHER" id="PTHR33606:SF3">
    <property type="entry name" value="PROTEIN YCII"/>
    <property type="match status" value="1"/>
</dbReference>
<dbReference type="InterPro" id="IPR011008">
    <property type="entry name" value="Dimeric_a/b-barrel"/>
</dbReference>
<name>A0ABY8DJE0_9HYPH</name>
<gene>
    <name evidence="3" type="ORF">PZN02_004640</name>
</gene>
<evidence type="ECO:0000313" key="4">
    <source>
        <dbReference type="Proteomes" id="UP001229355"/>
    </source>
</evidence>
<keyword evidence="4" id="KW-1185">Reference proteome</keyword>
<feature type="domain" description="YCII-related" evidence="2">
    <location>
        <begin position="1"/>
        <end position="88"/>
    </location>
</feature>
<dbReference type="RefSeq" id="WP_280662999.1">
    <property type="nucleotide sequence ID" value="NZ_CP120374.1"/>
</dbReference>
<dbReference type="InterPro" id="IPR005545">
    <property type="entry name" value="YCII"/>
</dbReference>
<dbReference type="PANTHER" id="PTHR33606">
    <property type="entry name" value="PROTEIN YCII"/>
    <property type="match status" value="1"/>
</dbReference>
<evidence type="ECO:0000259" key="2">
    <source>
        <dbReference type="Pfam" id="PF03795"/>
    </source>
</evidence>
<dbReference type="SUPFAM" id="SSF54909">
    <property type="entry name" value="Dimeric alpha+beta barrel"/>
    <property type="match status" value="1"/>
</dbReference>
<evidence type="ECO:0000256" key="1">
    <source>
        <dbReference type="ARBA" id="ARBA00007689"/>
    </source>
</evidence>
<evidence type="ECO:0000313" key="3">
    <source>
        <dbReference type="EMBL" id="WEX91035.1"/>
    </source>
</evidence>
<proteinExistence type="inferred from homology"/>
<protein>
    <submittedName>
        <fullName evidence="3">YciI family protein</fullName>
    </submittedName>
</protein>
<organism evidence="3 4">
    <name type="scientific">Sinorhizobium garamanticum</name>
    <dbReference type="NCBI Taxonomy" id="680247"/>
    <lineage>
        <taxon>Bacteria</taxon>
        <taxon>Pseudomonadati</taxon>
        <taxon>Pseudomonadota</taxon>
        <taxon>Alphaproteobacteria</taxon>
        <taxon>Hyphomicrobiales</taxon>
        <taxon>Rhizobiaceae</taxon>
        <taxon>Sinorhizobium/Ensifer group</taxon>
        <taxon>Sinorhizobium</taxon>
    </lineage>
</organism>
<accession>A0ABY8DJE0</accession>
<comment type="similarity">
    <text evidence="1">Belongs to the YciI family.</text>
</comment>